<comment type="caution">
    <text evidence="2">The sequence shown here is derived from an EMBL/GenBank/DDBJ whole genome shotgun (WGS) entry which is preliminary data.</text>
</comment>
<dbReference type="SMART" id="SM00671">
    <property type="entry name" value="SEL1"/>
    <property type="match status" value="2"/>
</dbReference>
<comment type="similarity">
    <text evidence="1">Belongs to the sel-1 family.</text>
</comment>
<dbReference type="Pfam" id="PF08238">
    <property type="entry name" value="Sel1"/>
    <property type="match status" value="2"/>
</dbReference>
<protein>
    <recommendedName>
        <fullName evidence="4">RING-type domain-containing protein</fullName>
    </recommendedName>
</protein>
<dbReference type="OrthoDB" id="2254916at2759"/>
<proteinExistence type="inferred from homology"/>
<sequence length="179" mass="19412">MSAAHQACGSSAESADLAAAQSLHQRLMASGHERPERERCPICFLLIEFAVNEHSKINVCCMKRVCNGCAQRGIYDSCPFCRTNVPANDAPMLAMIRKRVDKGDADAIHHLGDKYHHGGLGLAKDVPRAIGLWTEAAELGSVEAHYQLGCVYYNGIGVDEDQPRGHSPLAAGSNERERA</sequence>
<evidence type="ECO:0000256" key="1">
    <source>
        <dbReference type="ARBA" id="ARBA00038101"/>
    </source>
</evidence>
<dbReference type="InterPro" id="IPR011990">
    <property type="entry name" value="TPR-like_helical_dom_sf"/>
</dbReference>
<name>K0SC09_THAOC</name>
<reference evidence="2 3" key="1">
    <citation type="journal article" date="2012" name="Genome Biol.">
        <title>Genome and low-iron response of an oceanic diatom adapted to chronic iron limitation.</title>
        <authorList>
            <person name="Lommer M."/>
            <person name="Specht M."/>
            <person name="Roy A.S."/>
            <person name="Kraemer L."/>
            <person name="Andreson R."/>
            <person name="Gutowska M.A."/>
            <person name="Wolf J."/>
            <person name="Bergner S.V."/>
            <person name="Schilhabel M.B."/>
            <person name="Klostermeier U.C."/>
            <person name="Beiko R.G."/>
            <person name="Rosenstiel P."/>
            <person name="Hippler M."/>
            <person name="Laroche J."/>
        </authorList>
    </citation>
    <scope>NUCLEOTIDE SEQUENCE [LARGE SCALE GENOMIC DNA]</scope>
    <source>
        <strain evidence="2 3">CCMP1005</strain>
    </source>
</reference>
<keyword evidence="3" id="KW-1185">Reference proteome</keyword>
<evidence type="ECO:0008006" key="4">
    <source>
        <dbReference type="Google" id="ProtNLM"/>
    </source>
</evidence>
<dbReference type="EMBL" id="AGNL01025093">
    <property type="protein sequence ID" value="EJK58481.1"/>
    <property type="molecule type" value="Genomic_DNA"/>
</dbReference>
<dbReference type="SUPFAM" id="SSF57850">
    <property type="entry name" value="RING/U-box"/>
    <property type="match status" value="1"/>
</dbReference>
<organism evidence="2 3">
    <name type="scientific">Thalassiosira oceanica</name>
    <name type="common">Marine diatom</name>
    <dbReference type="NCBI Taxonomy" id="159749"/>
    <lineage>
        <taxon>Eukaryota</taxon>
        <taxon>Sar</taxon>
        <taxon>Stramenopiles</taxon>
        <taxon>Ochrophyta</taxon>
        <taxon>Bacillariophyta</taxon>
        <taxon>Coscinodiscophyceae</taxon>
        <taxon>Thalassiosirophycidae</taxon>
        <taxon>Thalassiosirales</taxon>
        <taxon>Thalassiosiraceae</taxon>
        <taxon>Thalassiosira</taxon>
    </lineage>
</organism>
<evidence type="ECO:0000313" key="3">
    <source>
        <dbReference type="Proteomes" id="UP000266841"/>
    </source>
</evidence>
<gene>
    <name evidence="2" type="ORF">THAOC_21387</name>
</gene>
<accession>K0SC09</accession>
<dbReference type="Proteomes" id="UP000266841">
    <property type="component" value="Unassembled WGS sequence"/>
</dbReference>
<dbReference type="InterPro" id="IPR050767">
    <property type="entry name" value="Sel1_AlgK"/>
</dbReference>
<evidence type="ECO:0000313" key="2">
    <source>
        <dbReference type="EMBL" id="EJK58481.1"/>
    </source>
</evidence>
<dbReference type="PANTHER" id="PTHR11102:SF160">
    <property type="entry name" value="ERAD-ASSOCIATED E3 UBIQUITIN-PROTEIN LIGASE COMPONENT HRD3"/>
    <property type="match status" value="1"/>
</dbReference>
<dbReference type="AlphaFoldDB" id="K0SC09"/>
<dbReference type="SUPFAM" id="SSF81901">
    <property type="entry name" value="HCP-like"/>
    <property type="match status" value="1"/>
</dbReference>
<dbReference type="InterPro" id="IPR006597">
    <property type="entry name" value="Sel1-like"/>
</dbReference>
<dbReference type="PANTHER" id="PTHR11102">
    <property type="entry name" value="SEL-1-LIKE PROTEIN"/>
    <property type="match status" value="1"/>
</dbReference>
<dbReference type="Gene3D" id="1.25.40.10">
    <property type="entry name" value="Tetratricopeptide repeat domain"/>
    <property type="match status" value="1"/>
</dbReference>